<name>A0ABR1WSL5_9PEZI</name>
<feature type="compositionally biased region" description="Gly residues" evidence="1">
    <location>
        <begin position="241"/>
        <end position="257"/>
    </location>
</feature>
<sequence length="265" mass="27943">MIGLQALPDEVLGLIIEQLVITIQKAVLLRSVNRAFGSAILHAFSGSTRRWTASLLGDDDDEERRESRHKSIAGEVLPVDLVDPEDEENGDVGDNSNDSIIDNAQAEAQNLLSGAVIMGNLSLLKLLLIQSNGHLSSSSMGVNVTLRGCSSWLWGCGSPAAVHRHINAYADKPRSFYGTLIIAASMGNIDMDHLLLERSASVHTHGPRTPGNPPIEAGVDHSEGSGLNGKPYGGVVKFGRGSRGGRGGRGGPRGGQFGSLPSRGL</sequence>
<keyword evidence="3" id="KW-1185">Reference proteome</keyword>
<evidence type="ECO:0008006" key="4">
    <source>
        <dbReference type="Google" id="ProtNLM"/>
    </source>
</evidence>
<feature type="region of interest" description="Disordered" evidence="1">
    <location>
        <begin position="202"/>
        <end position="265"/>
    </location>
</feature>
<organism evidence="2 3">
    <name type="scientific">Apiospora phragmitis</name>
    <dbReference type="NCBI Taxonomy" id="2905665"/>
    <lineage>
        <taxon>Eukaryota</taxon>
        <taxon>Fungi</taxon>
        <taxon>Dikarya</taxon>
        <taxon>Ascomycota</taxon>
        <taxon>Pezizomycotina</taxon>
        <taxon>Sordariomycetes</taxon>
        <taxon>Xylariomycetidae</taxon>
        <taxon>Amphisphaeriales</taxon>
        <taxon>Apiosporaceae</taxon>
        <taxon>Apiospora</taxon>
    </lineage>
</organism>
<comment type="caution">
    <text evidence="2">The sequence shown here is derived from an EMBL/GenBank/DDBJ whole genome shotgun (WGS) entry which is preliminary data.</text>
</comment>
<proteinExistence type="predicted"/>
<dbReference type="EMBL" id="JAQQWL010000002">
    <property type="protein sequence ID" value="KAK8086130.1"/>
    <property type="molecule type" value="Genomic_DNA"/>
</dbReference>
<gene>
    <name evidence="2" type="ORF">PG994_001104</name>
</gene>
<dbReference type="RefSeq" id="XP_066720654.1">
    <property type="nucleotide sequence ID" value="XM_066852513.1"/>
</dbReference>
<evidence type="ECO:0000313" key="3">
    <source>
        <dbReference type="Proteomes" id="UP001480595"/>
    </source>
</evidence>
<accession>A0ABR1WSL5</accession>
<reference evidence="2 3" key="1">
    <citation type="submission" date="2023-01" db="EMBL/GenBank/DDBJ databases">
        <title>Analysis of 21 Apiospora genomes using comparative genomics revels a genus with tremendous synthesis potential of carbohydrate active enzymes and secondary metabolites.</title>
        <authorList>
            <person name="Sorensen T."/>
        </authorList>
    </citation>
    <scope>NUCLEOTIDE SEQUENCE [LARGE SCALE GENOMIC DNA]</scope>
    <source>
        <strain evidence="2 3">CBS 135458</strain>
    </source>
</reference>
<dbReference type="Proteomes" id="UP001480595">
    <property type="component" value="Unassembled WGS sequence"/>
</dbReference>
<evidence type="ECO:0000256" key="1">
    <source>
        <dbReference type="SAM" id="MobiDB-lite"/>
    </source>
</evidence>
<evidence type="ECO:0000313" key="2">
    <source>
        <dbReference type="EMBL" id="KAK8086130.1"/>
    </source>
</evidence>
<protein>
    <recommendedName>
        <fullName evidence="4">F-box domain-containing protein</fullName>
    </recommendedName>
</protein>
<dbReference type="GeneID" id="92085576"/>